<dbReference type="Pfam" id="PF06935">
    <property type="entry name" value="DUF1284"/>
    <property type="match status" value="1"/>
</dbReference>
<keyword evidence="2" id="KW-1185">Reference proteome</keyword>
<evidence type="ECO:0000313" key="2">
    <source>
        <dbReference type="Proteomes" id="UP000182321"/>
    </source>
</evidence>
<dbReference type="EMBL" id="FNZX01000004">
    <property type="protein sequence ID" value="SEK33150.1"/>
    <property type="molecule type" value="Genomic_DNA"/>
</dbReference>
<dbReference type="InterPro" id="IPR009702">
    <property type="entry name" value="DUF1284"/>
</dbReference>
<proteinExistence type="predicted"/>
<reference evidence="2" key="1">
    <citation type="submission" date="2016-10" db="EMBL/GenBank/DDBJ databases">
        <authorList>
            <person name="Varghese N."/>
        </authorList>
    </citation>
    <scope>NUCLEOTIDE SEQUENCE [LARGE SCALE GENOMIC DNA]</scope>
    <source>
        <strain evidence="2">ACV-9</strain>
    </source>
</reference>
<organism evidence="1 2">
    <name type="scientific">Pseudobutyrivibrio ruminis</name>
    <dbReference type="NCBI Taxonomy" id="46206"/>
    <lineage>
        <taxon>Bacteria</taxon>
        <taxon>Bacillati</taxon>
        <taxon>Bacillota</taxon>
        <taxon>Clostridia</taxon>
        <taxon>Lachnospirales</taxon>
        <taxon>Lachnospiraceae</taxon>
        <taxon>Pseudobutyrivibrio</taxon>
    </lineage>
</organism>
<gene>
    <name evidence="1" type="ORF">SAMN02910377_00622</name>
</gene>
<name>A0A1H7G9J7_9FIRM</name>
<accession>A0A1H7G9J7</accession>
<sequence length="128" mass="14622">MSKILRPHHGMCFQFYEGKGYSEDFTDHMGRIIYEMEEDPAQLITLKVETDIVCKNCPNNESGICTSQDKVRKYDNEVLKACGISNGAEITYQDFISTVKTKIIDTGLRAEICGDCGWNYICEKFNKE</sequence>
<dbReference type="AlphaFoldDB" id="A0A1H7G9J7"/>
<dbReference type="RefSeq" id="WP_074789046.1">
    <property type="nucleotide sequence ID" value="NZ_FNZX01000004.1"/>
</dbReference>
<evidence type="ECO:0000313" key="1">
    <source>
        <dbReference type="EMBL" id="SEK33150.1"/>
    </source>
</evidence>
<dbReference type="Proteomes" id="UP000182321">
    <property type="component" value="Unassembled WGS sequence"/>
</dbReference>
<evidence type="ECO:0008006" key="3">
    <source>
        <dbReference type="Google" id="ProtNLM"/>
    </source>
</evidence>
<protein>
    <recommendedName>
        <fullName evidence="3">DUF1284 domain-containing protein</fullName>
    </recommendedName>
</protein>